<proteinExistence type="inferred from homology"/>
<dbReference type="Proteomes" id="UP000664169">
    <property type="component" value="Unassembled WGS sequence"/>
</dbReference>
<keyword evidence="5" id="KW-0805">Transcription regulation</keyword>
<evidence type="ECO:0000256" key="6">
    <source>
        <dbReference type="ARBA" id="ARBA00023163"/>
    </source>
</evidence>
<comment type="subcellular location">
    <subcellularLocation>
        <location evidence="1">Nucleus</location>
    </subcellularLocation>
</comment>
<organism evidence="10 11">
    <name type="scientific">Gomphillus americanus</name>
    <dbReference type="NCBI Taxonomy" id="1940652"/>
    <lineage>
        <taxon>Eukaryota</taxon>
        <taxon>Fungi</taxon>
        <taxon>Dikarya</taxon>
        <taxon>Ascomycota</taxon>
        <taxon>Pezizomycotina</taxon>
        <taxon>Lecanoromycetes</taxon>
        <taxon>OSLEUM clade</taxon>
        <taxon>Ostropomycetidae</taxon>
        <taxon>Ostropales</taxon>
        <taxon>Graphidaceae</taxon>
        <taxon>Gomphilloideae</taxon>
        <taxon>Gomphillus</taxon>
    </lineage>
</organism>
<evidence type="ECO:0008006" key="12">
    <source>
        <dbReference type="Google" id="ProtNLM"/>
    </source>
</evidence>
<keyword evidence="6" id="KW-0804">Transcription</keyword>
<evidence type="ECO:0000313" key="10">
    <source>
        <dbReference type="EMBL" id="CAF9928392.1"/>
    </source>
</evidence>
<dbReference type="OrthoDB" id="2013972at2759"/>
<evidence type="ECO:0000313" key="11">
    <source>
        <dbReference type="Proteomes" id="UP000664169"/>
    </source>
</evidence>
<dbReference type="GO" id="GO:0032259">
    <property type="term" value="P:methylation"/>
    <property type="evidence" value="ECO:0007669"/>
    <property type="project" value="UniProtKB-KW"/>
</dbReference>
<dbReference type="InterPro" id="IPR029063">
    <property type="entry name" value="SAM-dependent_MTases_sf"/>
</dbReference>
<keyword evidence="7" id="KW-0539">Nucleus</keyword>
<keyword evidence="3" id="KW-0808">Transferase</keyword>
<evidence type="ECO:0000256" key="3">
    <source>
        <dbReference type="ARBA" id="ARBA00022679"/>
    </source>
</evidence>
<evidence type="ECO:0000256" key="2">
    <source>
        <dbReference type="ARBA" id="ARBA00022603"/>
    </source>
</evidence>
<sequence>MERLDIAHNLFMEAFGTLHNAPLVEPVTEETETRILDIGSGTGIWAIDMADQYPAAEVIGLDLVNKQPQAIPPNVRFRVPRDYEGMWSLGHDSFDLIYLRLACGGVSSWHEMYSKIFQHLKPELGYLEQIEIDIEPRCDDGPVPKQLSDWYGYLIDASERAGKPLRYNRHTTNILKNLGFVDVKETVLKLPINDWATQEPARGLGRWNSVVFHEGVEALSLGPLTRVYNWPVEDVQRLCKDIKAHGLNRRIHCYQTVHLVTARRPA</sequence>
<dbReference type="GO" id="GO:0005634">
    <property type="term" value="C:nucleus"/>
    <property type="evidence" value="ECO:0007669"/>
    <property type="project" value="UniProtKB-SubCell"/>
</dbReference>
<dbReference type="PANTHER" id="PTHR43591:SF30">
    <property type="entry name" value="PROTEIN-METHIONINE METHYLTRANSFERASE LAEA"/>
    <property type="match status" value="1"/>
</dbReference>
<evidence type="ECO:0000256" key="1">
    <source>
        <dbReference type="ARBA" id="ARBA00004123"/>
    </source>
</evidence>
<dbReference type="EMBL" id="CAJPDQ010000029">
    <property type="protein sequence ID" value="CAF9928392.1"/>
    <property type="molecule type" value="Genomic_DNA"/>
</dbReference>
<keyword evidence="11" id="KW-1185">Reference proteome</keyword>
<evidence type="ECO:0000256" key="4">
    <source>
        <dbReference type="ARBA" id="ARBA00022691"/>
    </source>
</evidence>
<dbReference type="Gene3D" id="3.40.50.150">
    <property type="entry name" value="Vaccinia Virus protein VP39"/>
    <property type="match status" value="1"/>
</dbReference>
<dbReference type="AlphaFoldDB" id="A0A8H3FNQ1"/>
<comment type="caution">
    <text evidence="10">The sequence shown here is derived from an EMBL/GenBank/DDBJ whole genome shotgun (WGS) entry which is preliminary data.</text>
</comment>
<evidence type="ECO:0000256" key="8">
    <source>
        <dbReference type="ARBA" id="ARBA00038158"/>
    </source>
</evidence>
<protein>
    <recommendedName>
        <fullName evidence="12">Methyltransferase</fullName>
    </recommendedName>
</protein>
<keyword evidence="4" id="KW-0949">S-adenosyl-L-methionine</keyword>
<dbReference type="CDD" id="cd02440">
    <property type="entry name" value="AdoMet_MTases"/>
    <property type="match status" value="1"/>
</dbReference>
<gene>
    <name evidence="10" type="ORF">GOMPHAMPRED_004672</name>
</gene>
<evidence type="ECO:0000256" key="9">
    <source>
        <dbReference type="ARBA" id="ARBA00047870"/>
    </source>
</evidence>
<reference evidence="10" key="1">
    <citation type="submission" date="2021-03" db="EMBL/GenBank/DDBJ databases">
        <authorList>
            <person name="Tagirdzhanova G."/>
        </authorList>
    </citation>
    <scope>NUCLEOTIDE SEQUENCE</scope>
</reference>
<keyword evidence="2" id="KW-0489">Methyltransferase</keyword>
<dbReference type="SUPFAM" id="SSF53335">
    <property type="entry name" value="S-adenosyl-L-methionine-dependent methyltransferases"/>
    <property type="match status" value="1"/>
</dbReference>
<comment type="similarity">
    <text evidence="8">Belongs to the methyltransferase superfamily. LaeA methyltransferase family.</text>
</comment>
<dbReference type="Pfam" id="PF13489">
    <property type="entry name" value="Methyltransf_23"/>
    <property type="match status" value="1"/>
</dbReference>
<dbReference type="PANTHER" id="PTHR43591">
    <property type="entry name" value="METHYLTRANSFERASE"/>
    <property type="match status" value="1"/>
</dbReference>
<comment type="catalytic activity">
    <reaction evidence="9">
        <text>L-methionyl-[protein] + S-adenosyl-L-methionine = S-methyl-L-methionyl-[protein] + S-adenosyl-L-homocysteine</text>
        <dbReference type="Rhea" id="RHEA:60560"/>
        <dbReference type="Rhea" id="RHEA-COMP:12313"/>
        <dbReference type="Rhea" id="RHEA-COMP:15592"/>
        <dbReference type="ChEBI" id="CHEBI:16044"/>
        <dbReference type="ChEBI" id="CHEBI:57856"/>
        <dbReference type="ChEBI" id="CHEBI:59789"/>
        <dbReference type="ChEBI" id="CHEBI:142742"/>
    </reaction>
    <physiologicalReaction direction="left-to-right" evidence="9">
        <dbReference type="Rhea" id="RHEA:60561"/>
    </physiologicalReaction>
</comment>
<accession>A0A8H3FNQ1</accession>
<evidence type="ECO:0000256" key="5">
    <source>
        <dbReference type="ARBA" id="ARBA00023015"/>
    </source>
</evidence>
<dbReference type="GO" id="GO:0008168">
    <property type="term" value="F:methyltransferase activity"/>
    <property type="evidence" value="ECO:0007669"/>
    <property type="project" value="UniProtKB-KW"/>
</dbReference>
<evidence type="ECO:0000256" key="7">
    <source>
        <dbReference type="ARBA" id="ARBA00023242"/>
    </source>
</evidence>
<name>A0A8H3FNQ1_9LECA</name>